<dbReference type="Proteomes" id="UP001314205">
    <property type="component" value="Unassembled WGS sequence"/>
</dbReference>
<comment type="caution">
    <text evidence="1">The sequence shown here is derived from an EMBL/GenBank/DDBJ whole genome shotgun (WGS) entry which is preliminary data.</text>
</comment>
<dbReference type="AlphaFoldDB" id="A0AAV1L9R0"/>
<evidence type="ECO:0000313" key="2">
    <source>
        <dbReference type="Proteomes" id="UP001314205"/>
    </source>
</evidence>
<keyword evidence="2" id="KW-1185">Reference proteome</keyword>
<organism evidence="1 2">
    <name type="scientific">Parnassius mnemosyne</name>
    <name type="common">clouded apollo</name>
    <dbReference type="NCBI Taxonomy" id="213953"/>
    <lineage>
        <taxon>Eukaryota</taxon>
        <taxon>Metazoa</taxon>
        <taxon>Ecdysozoa</taxon>
        <taxon>Arthropoda</taxon>
        <taxon>Hexapoda</taxon>
        <taxon>Insecta</taxon>
        <taxon>Pterygota</taxon>
        <taxon>Neoptera</taxon>
        <taxon>Endopterygota</taxon>
        <taxon>Lepidoptera</taxon>
        <taxon>Glossata</taxon>
        <taxon>Ditrysia</taxon>
        <taxon>Papilionoidea</taxon>
        <taxon>Papilionidae</taxon>
        <taxon>Parnassiinae</taxon>
        <taxon>Parnassini</taxon>
        <taxon>Parnassius</taxon>
        <taxon>Driopa</taxon>
    </lineage>
</organism>
<reference evidence="1 2" key="1">
    <citation type="submission" date="2023-11" db="EMBL/GenBank/DDBJ databases">
        <authorList>
            <person name="Hedman E."/>
            <person name="Englund M."/>
            <person name="Stromberg M."/>
            <person name="Nyberg Akerstrom W."/>
            <person name="Nylinder S."/>
            <person name="Jareborg N."/>
            <person name="Kallberg Y."/>
            <person name="Kronander E."/>
        </authorList>
    </citation>
    <scope>NUCLEOTIDE SEQUENCE [LARGE SCALE GENOMIC DNA]</scope>
</reference>
<protein>
    <submittedName>
        <fullName evidence="1">Uncharacterized protein</fullName>
    </submittedName>
</protein>
<evidence type="ECO:0000313" key="1">
    <source>
        <dbReference type="EMBL" id="CAK1592058.1"/>
    </source>
</evidence>
<accession>A0AAV1L9R0</accession>
<proteinExistence type="predicted"/>
<name>A0AAV1L9R0_9NEOP</name>
<sequence>MDITRRTRIFHTDSTSFVPSFSLAESRIPARLLIKLSAKRPASAESTSPEDASCRGETCVVFSRAVCRA</sequence>
<dbReference type="EMBL" id="CAVLGL010000087">
    <property type="protein sequence ID" value="CAK1592058.1"/>
    <property type="molecule type" value="Genomic_DNA"/>
</dbReference>
<gene>
    <name evidence="1" type="ORF">PARMNEM_LOCUS12118</name>
</gene>